<dbReference type="PANTHER" id="PTHR44090:SF1">
    <property type="entry name" value="SUPERKILLER COMPLEX PROTEIN 8"/>
    <property type="match status" value="1"/>
</dbReference>
<keyword evidence="1 3" id="KW-0853">WD repeat</keyword>
<dbReference type="AlphaFoldDB" id="A0AA85EXG7"/>
<dbReference type="WBParaSite" id="SRDH1_27880.1">
    <property type="protein sequence ID" value="SRDH1_27880.1"/>
    <property type="gene ID" value="SRDH1_27880"/>
</dbReference>
<dbReference type="InterPro" id="IPR015943">
    <property type="entry name" value="WD40/YVTN_repeat-like_dom_sf"/>
</dbReference>
<keyword evidence="4" id="KW-1185">Reference proteome</keyword>
<dbReference type="InterPro" id="IPR001680">
    <property type="entry name" value="WD40_rpt"/>
</dbReference>
<reference evidence="4" key="1">
    <citation type="submission" date="2022-06" db="EMBL/GenBank/DDBJ databases">
        <authorList>
            <person name="Berger JAMES D."/>
            <person name="Berger JAMES D."/>
        </authorList>
    </citation>
    <scope>NUCLEOTIDE SEQUENCE [LARGE SCALE GENOMIC DNA]</scope>
</reference>
<dbReference type="SMART" id="SM00320">
    <property type="entry name" value="WD40"/>
    <property type="match status" value="7"/>
</dbReference>
<organism evidence="4 5">
    <name type="scientific">Schistosoma rodhaini</name>
    <dbReference type="NCBI Taxonomy" id="6188"/>
    <lineage>
        <taxon>Eukaryota</taxon>
        <taxon>Metazoa</taxon>
        <taxon>Spiralia</taxon>
        <taxon>Lophotrochozoa</taxon>
        <taxon>Platyhelminthes</taxon>
        <taxon>Trematoda</taxon>
        <taxon>Digenea</taxon>
        <taxon>Strigeidida</taxon>
        <taxon>Schistosomatoidea</taxon>
        <taxon>Schistosomatidae</taxon>
        <taxon>Schistosoma</taxon>
    </lineage>
</organism>
<dbReference type="InterPro" id="IPR036322">
    <property type="entry name" value="WD40_repeat_dom_sf"/>
</dbReference>
<dbReference type="Gene3D" id="2.130.10.10">
    <property type="entry name" value="YVTN repeat-like/Quinoprotein amine dehydrogenase"/>
    <property type="match status" value="1"/>
</dbReference>
<dbReference type="PROSITE" id="PS00678">
    <property type="entry name" value="WD_REPEATS_1"/>
    <property type="match status" value="2"/>
</dbReference>
<dbReference type="InterPro" id="IPR019775">
    <property type="entry name" value="WD40_repeat_CS"/>
</dbReference>
<feature type="repeat" description="WD" evidence="3">
    <location>
        <begin position="275"/>
        <end position="309"/>
    </location>
</feature>
<dbReference type="PROSITE" id="PS50294">
    <property type="entry name" value="WD_REPEATS_REGION"/>
    <property type="match status" value="4"/>
</dbReference>
<evidence type="ECO:0000313" key="4">
    <source>
        <dbReference type="Proteomes" id="UP000050792"/>
    </source>
</evidence>
<keyword evidence="2" id="KW-0677">Repeat</keyword>
<proteinExistence type="predicted"/>
<feature type="repeat" description="WD" evidence="3">
    <location>
        <begin position="190"/>
        <end position="231"/>
    </location>
</feature>
<dbReference type="Proteomes" id="UP000050792">
    <property type="component" value="Unassembled WGS sequence"/>
</dbReference>
<dbReference type="PANTHER" id="PTHR44090">
    <property type="entry name" value="WD REPEAT-CONTAINING PROTEIN 61"/>
    <property type="match status" value="1"/>
</dbReference>
<dbReference type="PROSITE" id="PS50082">
    <property type="entry name" value="WD_REPEATS_2"/>
    <property type="match status" value="4"/>
</dbReference>
<evidence type="ECO:0000256" key="3">
    <source>
        <dbReference type="PROSITE-ProRule" id="PRU00221"/>
    </source>
</evidence>
<dbReference type="CDD" id="cd00200">
    <property type="entry name" value="WD40"/>
    <property type="match status" value="1"/>
</dbReference>
<dbReference type="Pfam" id="PF00400">
    <property type="entry name" value="WD40"/>
    <property type="match status" value="6"/>
</dbReference>
<evidence type="ECO:0000256" key="2">
    <source>
        <dbReference type="ARBA" id="ARBA00022737"/>
    </source>
</evidence>
<dbReference type="GO" id="GO:0016593">
    <property type="term" value="C:Cdc73/Paf1 complex"/>
    <property type="evidence" value="ECO:0007669"/>
    <property type="project" value="TreeGrafter"/>
</dbReference>
<dbReference type="PRINTS" id="PR00320">
    <property type="entry name" value="GPROTEINBRPT"/>
</dbReference>
<sequence length="309" mass="34061">MLNCDLQVTYSTKCIQKQAHKEGIWCCTWGENRNRNKQYIITGSLDNGLIAWEWTNSQLKCLYQFEGHRLGVISVDINSTGTLAASSSLDSQILLWDLETGKLTKTYDGDPADTWTVAFSPDSRFLATGSHTGCVNMINVQTAQKEGSIQLEGKFVYSLAYISDGSKLAAGTINGLVSICDLETGSVQFLDGHATPVRSVSFSPDGRLLASASDDKQIKVFDVRDGRLVIPSLNGHKGWVVSVDFASDNRHLVTASTDCSVRIWDLASKEEKHCFNTHEDQVWCARYSPQGNNIISVGDDRSIMIYQCA</sequence>
<dbReference type="InterPro" id="IPR020472">
    <property type="entry name" value="WD40_PAC1"/>
</dbReference>
<accession>A0AA85EXG7</accession>
<reference evidence="5" key="2">
    <citation type="submission" date="2023-11" db="UniProtKB">
        <authorList>
            <consortium name="WormBaseParasite"/>
        </authorList>
    </citation>
    <scope>IDENTIFICATION</scope>
</reference>
<protein>
    <submittedName>
        <fullName evidence="5">WD_REPEATS_REGION domain-containing protein</fullName>
    </submittedName>
</protein>
<evidence type="ECO:0000313" key="5">
    <source>
        <dbReference type="WBParaSite" id="SRDH1_27880.1"/>
    </source>
</evidence>
<feature type="repeat" description="WD" evidence="3">
    <location>
        <begin position="65"/>
        <end position="106"/>
    </location>
</feature>
<name>A0AA85EXG7_9TREM</name>
<evidence type="ECO:0000256" key="1">
    <source>
        <dbReference type="ARBA" id="ARBA00022574"/>
    </source>
</evidence>
<dbReference type="InterPro" id="IPR051510">
    <property type="entry name" value="SKI8"/>
</dbReference>
<feature type="repeat" description="WD" evidence="3">
    <location>
        <begin position="233"/>
        <end position="274"/>
    </location>
</feature>
<dbReference type="SUPFAM" id="SSF50978">
    <property type="entry name" value="WD40 repeat-like"/>
    <property type="match status" value="1"/>
</dbReference>